<gene>
    <name evidence="3" type="ORF">SDRG_00394</name>
</gene>
<evidence type="ECO:0000313" key="3">
    <source>
        <dbReference type="EMBL" id="EQC42666.1"/>
    </source>
</evidence>
<feature type="coiled-coil region" evidence="1">
    <location>
        <begin position="848"/>
        <end position="903"/>
    </location>
</feature>
<feature type="compositionally biased region" description="Acidic residues" evidence="2">
    <location>
        <begin position="3542"/>
        <end position="3579"/>
    </location>
</feature>
<feature type="region of interest" description="Disordered" evidence="2">
    <location>
        <begin position="2938"/>
        <end position="2977"/>
    </location>
</feature>
<feature type="region of interest" description="Disordered" evidence="2">
    <location>
        <begin position="2697"/>
        <end position="2742"/>
    </location>
</feature>
<feature type="region of interest" description="Disordered" evidence="2">
    <location>
        <begin position="3219"/>
        <end position="3603"/>
    </location>
</feature>
<feature type="compositionally biased region" description="Acidic residues" evidence="2">
    <location>
        <begin position="1674"/>
        <end position="1684"/>
    </location>
</feature>
<feature type="coiled-coil region" evidence="1">
    <location>
        <begin position="1260"/>
        <end position="1347"/>
    </location>
</feature>
<feature type="coiled-coil region" evidence="1">
    <location>
        <begin position="929"/>
        <end position="981"/>
    </location>
</feature>
<feature type="region of interest" description="Disordered" evidence="2">
    <location>
        <begin position="1849"/>
        <end position="1943"/>
    </location>
</feature>
<feature type="compositionally biased region" description="Acidic residues" evidence="2">
    <location>
        <begin position="3624"/>
        <end position="3633"/>
    </location>
</feature>
<feature type="compositionally biased region" description="Acidic residues" evidence="2">
    <location>
        <begin position="3755"/>
        <end position="3767"/>
    </location>
</feature>
<feature type="compositionally biased region" description="Acidic residues" evidence="2">
    <location>
        <begin position="2836"/>
        <end position="2855"/>
    </location>
</feature>
<dbReference type="eggNOG" id="ENOG502RN6I">
    <property type="taxonomic scope" value="Eukaryota"/>
</dbReference>
<feature type="region of interest" description="Disordered" evidence="2">
    <location>
        <begin position="2760"/>
        <end position="2919"/>
    </location>
</feature>
<dbReference type="InParanoid" id="T0R6V7"/>
<feature type="compositionally biased region" description="Acidic residues" evidence="2">
    <location>
        <begin position="3961"/>
        <end position="3970"/>
    </location>
</feature>
<feature type="compositionally biased region" description="Acidic residues" evidence="2">
    <location>
        <begin position="3127"/>
        <end position="3139"/>
    </location>
</feature>
<accession>T0R6V7</accession>
<feature type="region of interest" description="Disordered" evidence="2">
    <location>
        <begin position="4193"/>
        <end position="4393"/>
    </location>
</feature>
<feature type="region of interest" description="Disordered" evidence="2">
    <location>
        <begin position="2500"/>
        <end position="2659"/>
    </location>
</feature>
<evidence type="ECO:0000256" key="2">
    <source>
        <dbReference type="SAM" id="MobiDB-lite"/>
    </source>
</evidence>
<feature type="region of interest" description="Disordered" evidence="2">
    <location>
        <begin position="1589"/>
        <end position="1610"/>
    </location>
</feature>
<feature type="compositionally biased region" description="Polar residues" evidence="2">
    <location>
        <begin position="1686"/>
        <end position="1696"/>
    </location>
</feature>
<feature type="compositionally biased region" description="Basic and acidic residues" evidence="2">
    <location>
        <begin position="3040"/>
        <end position="3054"/>
    </location>
</feature>
<feature type="compositionally biased region" description="Acidic residues" evidence="2">
    <location>
        <begin position="3068"/>
        <end position="3080"/>
    </location>
</feature>
<feature type="region of interest" description="Disordered" evidence="2">
    <location>
        <begin position="99"/>
        <end position="131"/>
    </location>
</feature>
<feature type="compositionally biased region" description="Acidic residues" evidence="2">
    <location>
        <begin position="3009"/>
        <end position="3020"/>
    </location>
</feature>
<dbReference type="GeneID" id="19941121"/>
<feature type="compositionally biased region" description="Acidic residues" evidence="2">
    <location>
        <begin position="4205"/>
        <end position="4232"/>
    </location>
</feature>
<evidence type="ECO:0000313" key="4">
    <source>
        <dbReference type="Proteomes" id="UP000030762"/>
    </source>
</evidence>
<feature type="compositionally biased region" description="Basic and acidic residues" evidence="2">
    <location>
        <begin position="2943"/>
        <end position="2952"/>
    </location>
</feature>
<feature type="compositionally biased region" description="Acidic residues" evidence="2">
    <location>
        <begin position="3925"/>
        <end position="3937"/>
    </location>
</feature>
<feature type="compositionally biased region" description="Acidic residues" evidence="2">
    <location>
        <begin position="3861"/>
        <end position="3872"/>
    </location>
</feature>
<feature type="region of interest" description="Disordered" evidence="2">
    <location>
        <begin position="4018"/>
        <end position="4149"/>
    </location>
</feature>
<reference evidence="3 4" key="1">
    <citation type="submission" date="2012-04" db="EMBL/GenBank/DDBJ databases">
        <title>The Genome Sequence of Saprolegnia declina VS20.</title>
        <authorList>
            <consortium name="The Broad Institute Genome Sequencing Platform"/>
            <person name="Russ C."/>
            <person name="Nusbaum C."/>
            <person name="Tyler B."/>
            <person name="van West P."/>
            <person name="Dieguez-Uribeondo J."/>
            <person name="de Bruijn I."/>
            <person name="Tripathy S."/>
            <person name="Jiang R."/>
            <person name="Young S.K."/>
            <person name="Zeng Q."/>
            <person name="Gargeya S."/>
            <person name="Fitzgerald M."/>
            <person name="Haas B."/>
            <person name="Abouelleil A."/>
            <person name="Alvarado L."/>
            <person name="Arachchi H.M."/>
            <person name="Berlin A."/>
            <person name="Chapman S.B."/>
            <person name="Goldberg J."/>
            <person name="Griggs A."/>
            <person name="Gujja S."/>
            <person name="Hansen M."/>
            <person name="Howarth C."/>
            <person name="Imamovic A."/>
            <person name="Larimer J."/>
            <person name="McCowen C."/>
            <person name="Montmayeur A."/>
            <person name="Murphy C."/>
            <person name="Neiman D."/>
            <person name="Pearson M."/>
            <person name="Priest M."/>
            <person name="Roberts A."/>
            <person name="Saif S."/>
            <person name="Shea T."/>
            <person name="Sisk P."/>
            <person name="Sykes S."/>
            <person name="Wortman J."/>
            <person name="Nusbaum C."/>
            <person name="Birren B."/>
        </authorList>
    </citation>
    <scope>NUCLEOTIDE SEQUENCE [LARGE SCALE GENOMIC DNA]</scope>
    <source>
        <strain evidence="3 4">VS20</strain>
    </source>
</reference>
<feature type="compositionally biased region" description="Basic and acidic residues" evidence="2">
    <location>
        <begin position="1470"/>
        <end position="1481"/>
    </location>
</feature>
<feature type="compositionally biased region" description="Basic and acidic residues" evidence="2">
    <location>
        <begin position="3468"/>
        <end position="3483"/>
    </location>
</feature>
<feature type="compositionally biased region" description="Acidic residues" evidence="2">
    <location>
        <begin position="1498"/>
        <end position="1509"/>
    </location>
</feature>
<feature type="compositionally biased region" description="Basic and acidic residues" evidence="2">
    <location>
        <begin position="3283"/>
        <end position="3295"/>
    </location>
</feature>
<feature type="region of interest" description="Disordered" evidence="2">
    <location>
        <begin position="3624"/>
        <end position="3885"/>
    </location>
</feature>
<feature type="compositionally biased region" description="Acidic residues" evidence="2">
    <location>
        <begin position="3245"/>
        <end position="3261"/>
    </location>
</feature>
<feature type="region of interest" description="Disordered" evidence="2">
    <location>
        <begin position="3898"/>
        <end position="3990"/>
    </location>
</feature>
<feature type="region of interest" description="Disordered" evidence="2">
    <location>
        <begin position="1965"/>
        <end position="2010"/>
    </location>
</feature>
<feature type="region of interest" description="Disordered" evidence="2">
    <location>
        <begin position="49"/>
        <end position="70"/>
    </location>
</feature>
<keyword evidence="1" id="KW-0175">Coiled coil</keyword>
<feature type="compositionally biased region" description="Basic and acidic residues" evidence="2">
    <location>
        <begin position="2773"/>
        <end position="2792"/>
    </location>
</feature>
<feature type="compositionally biased region" description="Acidic residues" evidence="2">
    <location>
        <begin position="1974"/>
        <end position="1988"/>
    </location>
</feature>
<feature type="compositionally biased region" description="Acidic residues" evidence="2">
    <location>
        <begin position="2430"/>
        <end position="2455"/>
    </location>
</feature>
<dbReference type="Proteomes" id="UP000030762">
    <property type="component" value="Unassembled WGS sequence"/>
</dbReference>
<feature type="compositionally biased region" description="Acidic residues" evidence="2">
    <location>
        <begin position="4055"/>
        <end position="4069"/>
    </location>
</feature>
<evidence type="ECO:0000256" key="1">
    <source>
        <dbReference type="SAM" id="Coils"/>
    </source>
</evidence>
<sequence length="4393" mass="469144">MEKKTVLTDDWESDLAAIIEKTNQNLNLLRKIGEKREDAPAKKAMAMMSRAKSSNALGAPRETTGNDRTRASISTDASIHKWKQVLDDSTTLKRHIAHKMLESTKGKDKDKGPRRAASSAWDASSVVNTNQDDRAAHQPLLSLDEIKKSLQVDISSRASLLEKQIADLRTDYQTMTGESGVVSLKLQQLSTQLDAKADRVSSVEHTLQEQSAVLGRLDVQANHVLKWKAAVDVDLQTQTAKTALVDGLENKVVSLERTVAELVTRLTKASDVEQSIEHCTLRISQLEAKAAKSLDNATLTHTIETVVTKAMQAYDDRLTRRLEALTDMQETKNASFLKTIQGQRENYEKAIQYALEASVGDLRNDVDAHTKRIDTRSQEMATSLDLRLTSLAKRVASVESKSSGVETDVDATKNATERDELLKKAVLRHIADTYVTKQQVPTLLVDELEARGTLLAWKRLETAVSKMYREFDQKWHDANKWVDDLKLQVEKTSAGLATMQTSVQKSHITETQALRAKLLQCVNELDQLQSTKLDMDAHFARLEKDRDLQIQKLQALVSEAEAKRDADVHALQSALQSKLLQIASTSGQVEVMKALWKHEQSTLRVCKSDLSSARHEALAYKLKLQSAEKDKARNALDHKQALGRLQDQLARLQKQWQAADRDRATAQSSLHALLQDDARKQAKLATLQGVLQRLQTTASQATASPRELEAAVHEMAAQTSTIHALHANVTELEAAKLALEASLLTSRVSFEAELTALHASHDATLSAREATLTQLSNALASQSTQHAHVCGILTTMAKDVGAATEANDEDAVACAEALQATWAERVQHWETVQALAQTESAATIEALRAQLIDAAAAHESERAALEARVAAHAIELTQLLEAKAQLEASVRTQEDALAQLHQEHHTNGSSLQDQIEVLQDELTLRVNDVEHLRSELVTATEESSALEEELYEVRAKLEAMHDATASEKAELEAKVLALEDAVSTSHAAFASAREEDSIQHSEAMTHLETEIAARDATILMLTTERDALVLAQDTAAEVESRLASLLAEKAATDASLAAWATKEAELVDAVTTAQTTHVTYKAESELELKSLHEALQAQRDATIAIEDDLRRLVTELRLPCAESASPLLATLQSHVAELQAALDDANDERDAIVSALDVSSLEDVPAAAAQLRQTSMNTVQDLAAAEKALSLLRLELDARTADLEATRSSLIRLETSAAGDKDATLAALQATEAQWTVELSQSKAALAPLELEVAAKTCEVEALQSQVAVATAALARCESEMSWLLHEIAVDVEALRGEVDKLEDATEAHTQTLLESQAAHDEQYSAIGHAQDRLEGLQSQLQTLRQQVAAVPMQLYQLQHLQSSLTTEAAAAHKQRDEHEKERLRLRLLEAECAANTEVAFTELAALFAAHGGDATQHTYIMKTMSHLPSLAARLQSVAATIGTMTAHTNDARIHAAGDDALPTPSVADIEAHHDSGDTAHGHGAGATPFHPAGSPEDGNDNDIDEDTIEEHSKDDSSEAQAHDGPASMTADDDAPFDMHGAPNDDDDDVIDDVDDDVQEESSDDDETHGGDNAACTLQPRILVPEASLAAGSAHEDGDEAPHPQHVHSAALMDEAVVDEEEAPEASLCGVEVATGPAPTAGSSNDAEKTEIAGHAVSPELRHDALDAESNAELSDDFDADDNAPETATDSTTNGKATDLAPPPEYEADVVPDAIATEIALEVDHESSSDSEEEYAQAACSSVADRQTTSGVSAGRVQAEVDGHADGTQRSATAVAGLTANDETIDRSGYPSRDDASDDEVPLHRYAATAVPLAVGAAALASLRSSAGFQSTANDADDDDDVERLMQSRLCPALEPVRETDDDDEFSYEPTDALAHNDEDDDAGSTLDEAIEESFDDADYDDEDVEVTQALGTDVNASLVEPPATHGPPSPESPSRRKSIHQLLFGTKPEAVADDVDAKAQVDTPMTYGPAIDAQEESAESEGDDDTHLEDTAVFSPEHTASAAANDDSRTLDEAVANHDALLGVSASPEYAVDAGDALASTNEPEEPDSPTVALTSDANDASEVDEMDEVLSDADESTDDHRSAERSKNAHLRLDLEAEMTNKHRIQQRTDDTPASNERDTTSIAQAVPLDGVDDVQSETGSFDDVDDDDMTINARTAEGQMPAQDEPNDYVEAHKEGHELDDATAVLRATMANVATTDTLDEDVSSSESDADEAPAPSEVLPHASVQPTERSVLQATDGDASDEEEVMAPVFQQSAPTSARATLASLRRAVDSDEDELDDETPRRPTATGDDDDSFDMNDAMAGVAHNGSTATDHVTYESRDVDTLAADNSFDMEYDDDVPEDDFDTAEDHGSSDDEGSTTTPELQPLEVAAAVIAATETFQEAPLAQCASNDEHDTSSLATDHSAPTVAGGDASLPHDVSAAADKVADDEGFSDDEALSENEAMEPQVDEAQEAEHHISATIDVDSKPFADTPLAATTRTVHADVSDDVDEVERLMHSHLHRTTADDSFDADDDDSVAETSQRSPAQESAEMQIGSLATQSTLFSERHDDNGDGSDDDEPLSDPEDDVGDEDDEPLNDSMPLSTHTDVAPLMSETAAMAETKTLELPMTTASVGNDETRETPARGTADVAPLQVTHEYDDAEELSSSDDEDGMDESIEASEDDAIADMAAGALVEPSKAAAPLVFAAQENGAQLAEEADDGEEVAVAVASRFGLPEMHDRDSGSDTEDEPAVDHKDASYGADAAMATALPSAYVASSLAQPRDVSLETDAIERNDEQRNSHADDDHDNAFDLDDEGIDDVDRLADADDEEPVENGSHAVDERAQPLATARFDGDEEVSDDNLETSDDDEDTFDASKHVLEPPLTEARGDDISLASSVVDNGLSDRVSTRHLDNDHELSDADEQELSDDQADTGLDALSSLARDHAAGEEYQLVASVTSLQDDHAMQRATDDDDEALSDPEDDVAENTFDEPTEPMTAVAGIDRGAGAPLTQLHDARAATSVRLSADDEALSDNETDVGADHHETAVLPKSPLVASASHHESTSTTQLHDETEGCQVTETHANTNDENDDSDEALSDVEDGHETLDPRFSDADDASHLGTEALHDTTSTTAPNATATAPMHVGDDCEDALSEEESANDFDSGFDAPTLQSPPVETRMRLHDAPVSPDVTATRDPMVGGSPQMEDDNDDALSEVNHNADEVDDGESSFDAVVAAPSAALDGAERHDTLATDRHDVMRPAVAFQFDDEDEALSDPEDDGEVNDNSFDAPARTPDEPQQSSSEIHADATADRHDVMHPGAQTSTHFDDADEALSDPKDDVDGIDDSFDAPMVTADEPRAPSSESNDNTAKDHQDAMRPVAASPTHFDDEDEALSDAEGDASGIDGTIDAPVSTTDELRVPSTESHNYSTTNRHEAGRPVIQPSTHFDDEDDALSGAEDEVDGVDSVIGAPVALPDELHVPPTERQGSPVHHEAARPVDKPSAHFDDEDEALSDPEIVVDGVDNTDDAKMTSEPHVSSSENDGDSTMHRQEVASLVGQTSAHFDDEDDPLSGAEDDPLSGAEDDPLSGAEDEVEGVDDTVDDPLATRGEPLGASAESHAAFAATDRHEAVRPGIQMATHFDDADEALSDPEDDIAGIDNSFDAPVVTTDESRTSLTETQDNRATDPYDVMRPMVTSSTHFEDADEALSDPEDEDLSNPEDNGDTIDSSFDAPTMPPHDLRALSTGMTGNALSNGHIIDNRASSPIMESHPIDHDGGDEALSDPEDDSFGDGEHGSNGFSKAPSRPTRAVGNSVDADALSDDESLVDATDILSKQANDAHGHEQHSPDNDHYAPVAASTAMDVGPQEAVSTVPLATSRHHDTSVDDASDADDDNDVSAPLQGADAASIDAASRRLLTTVHYDDADDLSSESDDEQPAAPTKSPPVYDDGGEDVSDSDADDTSAPPAHKPSMVNELAPAASTSAMEDEEDDDHETVETPLSARAPMGGLPPVTARFGTMANAHEADDEDLDEVERLMQGHLQGRANDNSFDFDDGEDIENSFDTPDTIATIPHAHAANDDGENELSDPEDDPAEANVPYHGSLGHDTDRASPVSAASLGSLSVPPPTAQHPTHTSDEHAELDDSDEELSTNGDEPAPRHAPHAAPLSPIVSQLPQGASSLGRLAPLGTKAPLAALHVRDTEDDLDEVERLMRDHVTTHASLASRTAADADFDDSFDAQEASVDDDDNDDALSDPDEAAAAFNAVQQREDTAGKRMPLTPLPKTLPPMSAAHESSLDDASPSKLSALDRALLPSNAAGDARQAPTVHHDDDAMELGASFDDGNEDSLDASGVADPPRFDEGEDVDGSSRDDDAASLSPSPVAPPSSAPPHDDDDAYSDSFDMEESIDESIASDEDATS</sequence>
<dbReference type="OMA" id="TQYSHIS"/>
<feature type="compositionally biased region" description="Low complexity" evidence="2">
    <location>
        <begin position="116"/>
        <end position="125"/>
    </location>
</feature>
<feature type="compositionally biased region" description="Acidic residues" evidence="2">
    <location>
        <begin position="2334"/>
        <end position="2349"/>
    </location>
</feature>
<feature type="compositionally biased region" description="Basic and acidic residues" evidence="2">
    <location>
        <begin position="3814"/>
        <end position="3828"/>
    </location>
</feature>
<protein>
    <submittedName>
        <fullName evidence="3">Uncharacterized protein</fullName>
    </submittedName>
</protein>
<feature type="region of interest" description="Disordered" evidence="2">
    <location>
        <begin position="1457"/>
        <end position="1574"/>
    </location>
</feature>
<feature type="compositionally biased region" description="Low complexity" evidence="2">
    <location>
        <begin position="3108"/>
        <end position="3120"/>
    </location>
</feature>
<feature type="compositionally biased region" description="Acidic residues" evidence="2">
    <location>
        <begin position="1878"/>
        <end position="1906"/>
    </location>
</feature>
<feature type="compositionally biased region" description="Basic and acidic residues" evidence="2">
    <location>
        <begin position="99"/>
        <end position="113"/>
    </location>
</feature>
<dbReference type="OrthoDB" id="79876at2759"/>
<feature type="compositionally biased region" description="Acidic residues" evidence="2">
    <location>
        <begin position="3426"/>
        <end position="3441"/>
    </location>
</feature>
<feature type="compositionally biased region" description="Polar residues" evidence="2">
    <location>
        <begin position="3400"/>
        <end position="3409"/>
    </location>
</feature>
<feature type="compositionally biased region" description="Polar residues" evidence="2">
    <location>
        <begin position="2228"/>
        <end position="2237"/>
    </location>
</feature>
<dbReference type="RefSeq" id="XP_008604089.1">
    <property type="nucleotide sequence ID" value="XM_008605867.1"/>
</dbReference>
<feature type="coiled-coil region" evidence="1">
    <location>
        <begin position="1128"/>
        <end position="1155"/>
    </location>
</feature>
<feature type="coiled-coil region" evidence="1">
    <location>
        <begin position="245"/>
        <end position="289"/>
    </location>
</feature>
<feature type="region of interest" description="Disordered" evidence="2">
    <location>
        <begin position="2040"/>
        <end position="2091"/>
    </location>
</feature>
<feature type="compositionally biased region" description="Acidic residues" evidence="2">
    <location>
        <begin position="2061"/>
        <end position="2079"/>
    </location>
</feature>
<feature type="compositionally biased region" description="Basic and acidic residues" evidence="2">
    <location>
        <begin position="1594"/>
        <end position="1603"/>
    </location>
</feature>
<feature type="compositionally biased region" description="Basic and acidic residues" evidence="2">
    <location>
        <begin position="3222"/>
        <end position="3237"/>
    </location>
</feature>
<proteinExistence type="predicted"/>
<feature type="region of interest" description="Disordered" evidence="2">
    <location>
        <begin position="2200"/>
        <end position="2370"/>
    </location>
</feature>
<feature type="region of interest" description="Disordered" evidence="2">
    <location>
        <begin position="2387"/>
        <end position="2457"/>
    </location>
</feature>
<feature type="compositionally biased region" description="Acidic residues" evidence="2">
    <location>
        <begin position="3680"/>
        <end position="3701"/>
    </location>
</feature>
<feature type="compositionally biased region" description="Acidic residues" evidence="2">
    <location>
        <begin position="2642"/>
        <end position="2659"/>
    </location>
</feature>
<feature type="coiled-coil region" evidence="1">
    <location>
        <begin position="610"/>
        <end position="662"/>
    </location>
</feature>
<feature type="compositionally biased region" description="Polar residues" evidence="2">
    <location>
        <begin position="3057"/>
        <end position="3067"/>
    </location>
</feature>
<name>T0R6V7_SAPDV</name>
<feature type="compositionally biased region" description="Acidic residues" evidence="2">
    <location>
        <begin position="3366"/>
        <end position="3377"/>
    </location>
</feature>
<feature type="compositionally biased region" description="Acidic residues" evidence="2">
    <location>
        <begin position="4366"/>
        <end position="4393"/>
    </location>
</feature>
<feature type="compositionally biased region" description="Basic and acidic residues" evidence="2">
    <location>
        <begin position="3081"/>
        <end position="3098"/>
    </location>
</feature>
<feature type="compositionally biased region" description="Low complexity" evidence="2">
    <location>
        <begin position="3591"/>
        <end position="3601"/>
    </location>
</feature>
<feature type="compositionally biased region" description="Acidic residues" evidence="2">
    <location>
        <begin position="3900"/>
        <end position="3912"/>
    </location>
</feature>
<feature type="compositionally biased region" description="Acidic residues" evidence="2">
    <location>
        <begin position="2902"/>
        <end position="2913"/>
    </location>
</feature>
<organism evidence="3 4">
    <name type="scientific">Saprolegnia diclina (strain VS20)</name>
    <dbReference type="NCBI Taxonomy" id="1156394"/>
    <lineage>
        <taxon>Eukaryota</taxon>
        <taxon>Sar</taxon>
        <taxon>Stramenopiles</taxon>
        <taxon>Oomycota</taxon>
        <taxon>Saprolegniomycetes</taxon>
        <taxon>Saprolegniales</taxon>
        <taxon>Saprolegniaceae</taxon>
        <taxon>Saprolegnia</taxon>
    </lineage>
</organism>
<feature type="compositionally biased region" description="Acidic residues" evidence="2">
    <location>
        <begin position="1544"/>
        <end position="1567"/>
    </location>
</feature>
<feature type="compositionally biased region" description="Acidic residues" evidence="2">
    <location>
        <begin position="2953"/>
        <end position="2975"/>
    </location>
</feature>
<feature type="compositionally biased region" description="Acidic residues" evidence="2">
    <location>
        <begin position="4026"/>
        <end position="4036"/>
    </location>
</feature>
<feature type="compositionally biased region" description="Basic and acidic residues" evidence="2">
    <location>
        <begin position="2889"/>
        <end position="2901"/>
    </location>
</feature>
<dbReference type="EMBL" id="JH767132">
    <property type="protein sequence ID" value="EQC42666.1"/>
    <property type="molecule type" value="Genomic_DNA"/>
</dbReference>
<feature type="compositionally biased region" description="Basic and acidic residues" evidence="2">
    <location>
        <begin position="2080"/>
        <end position="2091"/>
    </location>
</feature>
<feature type="region of interest" description="Disordered" evidence="2">
    <location>
        <begin position="1633"/>
        <end position="1801"/>
    </location>
</feature>
<feature type="compositionally biased region" description="Acidic residues" evidence="2">
    <location>
        <begin position="2510"/>
        <end position="2520"/>
    </location>
</feature>
<dbReference type="VEuPathDB" id="FungiDB:SDRG_00394"/>
<keyword evidence="4" id="KW-1185">Reference proteome</keyword>
<feature type="compositionally biased region" description="Low complexity" evidence="2">
    <location>
        <begin position="2260"/>
        <end position="2270"/>
    </location>
</feature>
<feature type="compositionally biased region" description="Acidic residues" evidence="2">
    <location>
        <begin position="4115"/>
        <end position="4124"/>
    </location>
</feature>
<feature type="compositionally biased region" description="Acidic residues" evidence="2">
    <location>
        <begin position="2201"/>
        <end position="2215"/>
    </location>
</feature>
<feature type="region of interest" description="Disordered" evidence="2">
    <location>
        <begin position="3003"/>
        <end position="3191"/>
    </location>
</feature>
<feature type="compositionally biased region" description="Acidic residues" evidence="2">
    <location>
        <begin position="2555"/>
        <end position="2579"/>
    </location>
</feature>